<name>A0A8C6MX29_MUSSI</name>
<feature type="region of interest" description="Disordered" evidence="1">
    <location>
        <begin position="1"/>
        <end position="29"/>
    </location>
</feature>
<reference evidence="2" key="1">
    <citation type="submission" date="2025-08" db="UniProtKB">
        <authorList>
            <consortium name="Ensembl"/>
        </authorList>
    </citation>
    <scope>IDENTIFICATION</scope>
</reference>
<protein>
    <submittedName>
        <fullName evidence="2">Uncharacterized protein</fullName>
    </submittedName>
</protein>
<dbReference type="Proteomes" id="UP000694415">
    <property type="component" value="Unplaced"/>
</dbReference>
<evidence type="ECO:0000313" key="3">
    <source>
        <dbReference type="Proteomes" id="UP000694415"/>
    </source>
</evidence>
<sequence length="87" mass="10099">MAVQHSKEAQTQAGEAAGGWTDQESLSDSDPEMWGLLWREKDRPCPRFPISASHFLWARWGFRLLCYRVWPSFGFWGSELRSQTYSS</sequence>
<dbReference type="AlphaFoldDB" id="A0A8C6MX29"/>
<evidence type="ECO:0000313" key="2">
    <source>
        <dbReference type="Ensembl" id="ENSMSIP00000019349.1"/>
    </source>
</evidence>
<dbReference type="GeneTree" id="ENSGT00990000212410"/>
<feature type="compositionally biased region" description="Low complexity" evidence="1">
    <location>
        <begin position="9"/>
        <end position="19"/>
    </location>
</feature>
<organism evidence="2 3">
    <name type="scientific">Mus spicilegus</name>
    <name type="common">Mound-building mouse</name>
    <dbReference type="NCBI Taxonomy" id="10103"/>
    <lineage>
        <taxon>Eukaryota</taxon>
        <taxon>Metazoa</taxon>
        <taxon>Chordata</taxon>
        <taxon>Craniata</taxon>
        <taxon>Vertebrata</taxon>
        <taxon>Euteleostomi</taxon>
        <taxon>Mammalia</taxon>
        <taxon>Eutheria</taxon>
        <taxon>Euarchontoglires</taxon>
        <taxon>Glires</taxon>
        <taxon>Rodentia</taxon>
        <taxon>Myomorpha</taxon>
        <taxon>Muroidea</taxon>
        <taxon>Muridae</taxon>
        <taxon>Murinae</taxon>
        <taxon>Mus</taxon>
        <taxon>Mus</taxon>
    </lineage>
</organism>
<accession>A0A8C6MX29</accession>
<evidence type="ECO:0000256" key="1">
    <source>
        <dbReference type="SAM" id="MobiDB-lite"/>
    </source>
</evidence>
<dbReference type="Ensembl" id="ENSMSIT00000024450.1">
    <property type="protein sequence ID" value="ENSMSIP00000019349.1"/>
    <property type="gene ID" value="ENSMSIG00000016462.1"/>
</dbReference>
<keyword evidence="3" id="KW-1185">Reference proteome</keyword>
<proteinExistence type="predicted"/>
<reference evidence="2" key="2">
    <citation type="submission" date="2025-09" db="UniProtKB">
        <authorList>
            <consortium name="Ensembl"/>
        </authorList>
    </citation>
    <scope>IDENTIFICATION</scope>
</reference>